<dbReference type="InterPro" id="IPR000960">
    <property type="entry name" value="Flavin_mOase"/>
</dbReference>
<dbReference type="GO" id="GO:0004499">
    <property type="term" value="F:N,N-dimethylaniline monooxygenase activity"/>
    <property type="evidence" value="ECO:0007669"/>
    <property type="project" value="InterPro"/>
</dbReference>
<dbReference type="InterPro" id="IPR020946">
    <property type="entry name" value="Flavin_mOase-like"/>
</dbReference>
<reference evidence="6" key="3">
    <citation type="submission" date="2014-01" db="EMBL/GenBank/DDBJ databases">
        <title>Evolution of pathogenesis and genome organization in the Tremellales.</title>
        <authorList>
            <person name="Cuomo C."/>
            <person name="Litvintseva A."/>
            <person name="Heitman J."/>
            <person name="Chen Y."/>
            <person name="Sun S."/>
            <person name="Springer D."/>
            <person name="Dromer F."/>
            <person name="Young S."/>
            <person name="Zeng Q."/>
            <person name="Chapman S."/>
            <person name="Gujja S."/>
            <person name="Saif S."/>
            <person name="Birren B."/>
        </authorList>
    </citation>
    <scope>NUCLEOTIDE SEQUENCE</scope>
    <source>
        <strain evidence="6">CBS 10118</strain>
    </source>
</reference>
<proteinExistence type="inferred from homology"/>
<dbReference type="RefSeq" id="XP_019050724.1">
    <property type="nucleotide sequence ID" value="XM_019187846.1"/>
</dbReference>
<dbReference type="GO" id="GO:0050661">
    <property type="term" value="F:NADP binding"/>
    <property type="evidence" value="ECO:0007669"/>
    <property type="project" value="InterPro"/>
</dbReference>
<dbReference type="PRINTS" id="PR00370">
    <property type="entry name" value="FMOXYGENASE"/>
</dbReference>
<dbReference type="OrthoDB" id="2561218at2759"/>
<evidence type="ECO:0000313" key="7">
    <source>
        <dbReference type="EMBL" id="WVW80491.1"/>
    </source>
</evidence>
<keyword evidence="3" id="KW-0274">FAD</keyword>
<evidence type="ECO:0000256" key="5">
    <source>
        <dbReference type="ARBA" id="ARBA00023002"/>
    </source>
</evidence>
<dbReference type="GeneID" id="30205564"/>
<dbReference type="PIRSF" id="PIRSF000332">
    <property type="entry name" value="FMO"/>
    <property type="match status" value="1"/>
</dbReference>
<evidence type="ECO:0000256" key="1">
    <source>
        <dbReference type="ARBA" id="ARBA00009183"/>
    </source>
</evidence>
<accession>A0A1B9GF34</accession>
<dbReference type="Gene3D" id="3.50.50.60">
    <property type="entry name" value="FAD/NAD(P)-binding domain"/>
    <property type="match status" value="1"/>
</dbReference>
<evidence type="ECO:0000256" key="3">
    <source>
        <dbReference type="ARBA" id="ARBA00022827"/>
    </source>
</evidence>
<reference evidence="7" key="4">
    <citation type="submission" date="2024-02" db="EMBL/GenBank/DDBJ databases">
        <title>Comparative genomics of Cryptococcus and Kwoniella reveals pathogenesis evolution and contrasting modes of karyotype evolution via chromosome fusion or intercentromeric recombination.</title>
        <authorList>
            <person name="Coelho M.A."/>
            <person name="David-Palma M."/>
            <person name="Shea T."/>
            <person name="Bowers K."/>
            <person name="McGinley-Smith S."/>
            <person name="Mohammad A.W."/>
            <person name="Gnirke A."/>
            <person name="Yurkov A.M."/>
            <person name="Nowrousian M."/>
            <person name="Sun S."/>
            <person name="Cuomo C.A."/>
            <person name="Heitman J."/>
        </authorList>
    </citation>
    <scope>NUCLEOTIDE SEQUENCE</scope>
    <source>
        <strain evidence="7">CBS 10118</strain>
    </source>
</reference>
<gene>
    <name evidence="6" type="ORF">I302_01165</name>
    <name evidence="7" type="ORF">I302_102475</name>
</gene>
<dbReference type="STRING" id="1296100.A0A1B9GF34"/>
<dbReference type="KEGG" id="kbi:30205564"/>
<comment type="similarity">
    <text evidence="1">Belongs to the FMO family.</text>
</comment>
<dbReference type="AlphaFoldDB" id="A0A1B9GF34"/>
<evidence type="ECO:0008006" key="9">
    <source>
        <dbReference type="Google" id="ProtNLM"/>
    </source>
</evidence>
<protein>
    <recommendedName>
        <fullName evidence="9">Dimethylaniline monooxygenase</fullName>
    </recommendedName>
</protein>
<dbReference type="Pfam" id="PF00743">
    <property type="entry name" value="FMO-like"/>
    <property type="match status" value="1"/>
</dbReference>
<keyword evidence="2" id="KW-0285">Flavoprotein</keyword>
<dbReference type="EMBL" id="KI894018">
    <property type="protein sequence ID" value="OCF29654.1"/>
    <property type="molecule type" value="Genomic_DNA"/>
</dbReference>
<evidence type="ECO:0000313" key="8">
    <source>
        <dbReference type="Proteomes" id="UP000092730"/>
    </source>
</evidence>
<evidence type="ECO:0000313" key="6">
    <source>
        <dbReference type="EMBL" id="OCF29654.1"/>
    </source>
</evidence>
<evidence type="ECO:0000256" key="4">
    <source>
        <dbReference type="ARBA" id="ARBA00022857"/>
    </source>
</evidence>
<dbReference type="VEuPathDB" id="FungiDB:I302_01165"/>
<organism evidence="6">
    <name type="scientific">Kwoniella bestiolae CBS 10118</name>
    <dbReference type="NCBI Taxonomy" id="1296100"/>
    <lineage>
        <taxon>Eukaryota</taxon>
        <taxon>Fungi</taxon>
        <taxon>Dikarya</taxon>
        <taxon>Basidiomycota</taxon>
        <taxon>Agaricomycotina</taxon>
        <taxon>Tremellomycetes</taxon>
        <taxon>Tremellales</taxon>
        <taxon>Cryptococcaceae</taxon>
        <taxon>Kwoniella</taxon>
    </lineage>
</organism>
<evidence type="ECO:0000256" key="2">
    <source>
        <dbReference type="ARBA" id="ARBA00022630"/>
    </source>
</evidence>
<dbReference type="SUPFAM" id="SSF51905">
    <property type="entry name" value="FAD/NAD(P)-binding domain"/>
    <property type="match status" value="2"/>
</dbReference>
<keyword evidence="8" id="KW-1185">Reference proteome</keyword>
<name>A0A1B9GF34_9TREE</name>
<dbReference type="PANTHER" id="PTHR23023">
    <property type="entry name" value="DIMETHYLANILINE MONOOXYGENASE"/>
    <property type="match status" value="1"/>
</dbReference>
<dbReference type="GO" id="GO:0050660">
    <property type="term" value="F:flavin adenine dinucleotide binding"/>
    <property type="evidence" value="ECO:0007669"/>
    <property type="project" value="InterPro"/>
</dbReference>
<dbReference type="EMBL" id="CP144541">
    <property type="protein sequence ID" value="WVW80491.1"/>
    <property type="molecule type" value="Genomic_DNA"/>
</dbReference>
<reference evidence="7" key="2">
    <citation type="submission" date="2013-07" db="EMBL/GenBank/DDBJ databases">
        <authorList>
            <consortium name="The Broad Institute Genome Sequencing Platform"/>
            <person name="Cuomo C."/>
            <person name="Litvintseva A."/>
            <person name="Chen Y."/>
            <person name="Heitman J."/>
            <person name="Sun S."/>
            <person name="Springer D."/>
            <person name="Dromer F."/>
            <person name="Young S.K."/>
            <person name="Zeng Q."/>
            <person name="Gargeya S."/>
            <person name="Fitzgerald M."/>
            <person name="Abouelleil A."/>
            <person name="Alvarado L."/>
            <person name="Berlin A.M."/>
            <person name="Chapman S.B."/>
            <person name="Dewar J."/>
            <person name="Goldberg J."/>
            <person name="Griggs A."/>
            <person name="Gujja S."/>
            <person name="Hansen M."/>
            <person name="Howarth C."/>
            <person name="Imamovic A."/>
            <person name="Larimer J."/>
            <person name="McCowan C."/>
            <person name="Murphy C."/>
            <person name="Pearson M."/>
            <person name="Priest M."/>
            <person name="Roberts A."/>
            <person name="Saif S."/>
            <person name="Shea T."/>
            <person name="Sykes S."/>
            <person name="Wortman J."/>
            <person name="Nusbaum C."/>
            <person name="Birren B."/>
        </authorList>
    </citation>
    <scope>NUCLEOTIDE SEQUENCE</scope>
    <source>
        <strain evidence="7">CBS 10118</strain>
    </source>
</reference>
<keyword evidence="4" id="KW-0521">NADP</keyword>
<dbReference type="Proteomes" id="UP000092730">
    <property type="component" value="Chromosome 1"/>
</dbReference>
<sequence>MTSTTNHENEPKPKGRVAVLGLGISGIVQLKNLLEEGFEVVGYERNDYYGGLWKYTEDKKQISVLQSTIANTSKYFGHFTDFPFTDDVPIYPRAPDIYSNIQDYVDHFNLLPYMRLGINVTLLERSSDGQAWNIHHISEEKDIVEMFDKVVVCTGPWERSYRPKFKGEEEFKGEFVMGKEYKGPQEYAGKRVAVVGMSYTACDTAVDLVGVAKEVYISHRSGVRIVPRIVDGKAFDTKVTRQLQSLMTFFDRYNPWLGEYIPNKVMVSNMLKVYPNLKPEWKLLPAPPFKNTWGVINDHIIPKFHSGEVLPLNGVKAFTPTGFITNDHHGNEVHTEVDVVIFCTGAYFDYSNLSPEANPTSHQPEEWENLEHSNGMLYPRLYQNIFHPSFIDSLAFIGPCKGFSFAIHPNSDLTAQAITQVFAGKYDHKLPKTKDEVDEWCEENYKANVKLVQHWRTFRTGPTIPREFEWFLNDAAGTGVNEYLGGWGWKAWKFWWSNRELYGLLVRGVNSPAQYRLFRGEGRKQWDGAVGMIYKANGREVPERYQGKGFEW</sequence>
<keyword evidence="5" id="KW-0560">Oxidoreductase</keyword>
<dbReference type="InterPro" id="IPR050346">
    <property type="entry name" value="FMO-like"/>
</dbReference>
<reference evidence="6" key="1">
    <citation type="submission" date="2013-07" db="EMBL/GenBank/DDBJ databases">
        <title>The Genome Sequence of Cryptococcus bestiolae CBS10118.</title>
        <authorList>
            <consortium name="The Broad Institute Genome Sequencing Platform"/>
            <person name="Cuomo C."/>
            <person name="Litvintseva A."/>
            <person name="Chen Y."/>
            <person name="Heitman J."/>
            <person name="Sun S."/>
            <person name="Springer D."/>
            <person name="Dromer F."/>
            <person name="Young S.K."/>
            <person name="Zeng Q."/>
            <person name="Gargeya S."/>
            <person name="Fitzgerald M."/>
            <person name="Abouelleil A."/>
            <person name="Alvarado L."/>
            <person name="Berlin A.M."/>
            <person name="Chapman S.B."/>
            <person name="Dewar J."/>
            <person name="Goldberg J."/>
            <person name="Griggs A."/>
            <person name="Gujja S."/>
            <person name="Hansen M."/>
            <person name="Howarth C."/>
            <person name="Imamovic A."/>
            <person name="Larimer J."/>
            <person name="McCowan C."/>
            <person name="Murphy C."/>
            <person name="Pearson M."/>
            <person name="Priest M."/>
            <person name="Roberts A."/>
            <person name="Saif S."/>
            <person name="Shea T."/>
            <person name="Sykes S."/>
            <person name="Wortman J."/>
            <person name="Nusbaum C."/>
            <person name="Birren B."/>
        </authorList>
    </citation>
    <scope>NUCLEOTIDE SEQUENCE [LARGE SCALE GENOMIC DNA]</scope>
    <source>
        <strain evidence="6">CBS 10118</strain>
    </source>
</reference>
<dbReference type="InterPro" id="IPR036188">
    <property type="entry name" value="FAD/NAD-bd_sf"/>
</dbReference>